<gene>
    <name evidence="3" type="ORF">GCM10022236_20360</name>
</gene>
<dbReference type="PANTHER" id="PTHR43569:SF1">
    <property type="entry name" value="BLL3371 PROTEIN"/>
    <property type="match status" value="1"/>
</dbReference>
<organism evidence="3 4">
    <name type="scientific">Microlunatus ginsengisoli</name>
    <dbReference type="NCBI Taxonomy" id="363863"/>
    <lineage>
        <taxon>Bacteria</taxon>
        <taxon>Bacillati</taxon>
        <taxon>Actinomycetota</taxon>
        <taxon>Actinomycetes</taxon>
        <taxon>Propionibacteriales</taxon>
        <taxon>Propionibacteriaceae</taxon>
        <taxon>Microlunatus</taxon>
    </lineage>
</organism>
<evidence type="ECO:0000259" key="2">
    <source>
        <dbReference type="Pfam" id="PF04909"/>
    </source>
</evidence>
<dbReference type="RefSeq" id="WP_344804039.1">
    <property type="nucleotide sequence ID" value="NZ_BAABAB010000014.1"/>
</dbReference>
<dbReference type="Pfam" id="PF04909">
    <property type="entry name" value="Amidohydro_2"/>
    <property type="match status" value="1"/>
</dbReference>
<accession>A0ABP6ZRZ6</accession>
<dbReference type="Gene3D" id="3.20.20.140">
    <property type="entry name" value="Metal-dependent hydrolases"/>
    <property type="match status" value="1"/>
</dbReference>
<comment type="caution">
    <text evidence="3">The sequence shown here is derived from an EMBL/GenBank/DDBJ whole genome shotgun (WGS) entry which is preliminary data.</text>
</comment>
<evidence type="ECO:0000313" key="3">
    <source>
        <dbReference type="EMBL" id="GAA3618023.1"/>
    </source>
</evidence>
<protein>
    <submittedName>
        <fullName evidence="3">Amidohydrolase</fullName>
    </submittedName>
</protein>
<dbReference type="EMBL" id="BAABAB010000014">
    <property type="protein sequence ID" value="GAA3618023.1"/>
    <property type="molecule type" value="Genomic_DNA"/>
</dbReference>
<proteinExistence type="inferred from homology"/>
<dbReference type="PANTHER" id="PTHR43569">
    <property type="entry name" value="AMIDOHYDROLASE"/>
    <property type="match status" value="1"/>
</dbReference>
<dbReference type="InterPro" id="IPR032466">
    <property type="entry name" value="Metal_Hydrolase"/>
</dbReference>
<keyword evidence="4" id="KW-1185">Reference proteome</keyword>
<name>A0ABP6ZRZ6_9ACTN</name>
<dbReference type="Proteomes" id="UP001501490">
    <property type="component" value="Unassembled WGS sequence"/>
</dbReference>
<feature type="domain" description="Amidohydrolase-related" evidence="2">
    <location>
        <begin position="11"/>
        <end position="293"/>
    </location>
</feature>
<evidence type="ECO:0000256" key="1">
    <source>
        <dbReference type="ARBA" id="ARBA00038310"/>
    </source>
</evidence>
<sequence length="297" mass="32799">MNTVAGARAFIDTHVHFWDLKHPELTYGWLAPDAIHPILGNIDPIKSVRFDSTALWAEARFTGLAGAVHVQAAVGTPDPVVETAWLSELAATSPVPFLIVASQDLTATDVEAQLDRHRAYPLVRGIRDFGTGDFLVDPAFDAGVGLLAEREMMLDLDCAWQDMGKARELAGRHEDVVIVLEHIGYPRDTTDPDYFAGWREGISTLAQAPNVYCKISGLGMNRAGWTIEGLRPWVEHCIEQFGPGRCLFGTNWPVDRLWASYGDYVDAFETLIAGYSADEQQAMLIDNARAVYRWPAG</sequence>
<comment type="similarity">
    <text evidence="1">Belongs to the metallo-dependent hydrolases superfamily.</text>
</comment>
<reference evidence="4" key="1">
    <citation type="journal article" date="2019" name="Int. J. Syst. Evol. Microbiol.">
        <title>The Global Catalogue of Microorganisms (GCM) 10K type strain sequencing project: providing services to taxonomists for standard genome sequencing and annotation.</title>
        <authorList>
            <consortium name="The Broad Institute Genomics Platform"/>
            <consortium name="The Broad Institute Genome Sequencing Center for Infectious Disease"/>
            <person name="Wu L."/>
            <person name="Ma J."/>
        </authorList>
    </citation>
    <scope>NUCLEOTIDE SEQUENCE [LARGE SCALE GENOMIC DNA]</scope>
    <source>
        <strain evidence="4">JCM 16929</strain>
    </source>
</reference>
<dbReference type="InterPro" id="IPR006680">
    <property type="entry name" value="Amidohydro-rel"/>
</dbReference>
<evidence type="ECO:0000313" key="4">
    <source>
        <dbReference type="Proteomes" id="UP001501490"/>
    </source>
</evidence>
<dbReference type="InterPro" id="IPR052350">
    <property type="entry name" value="Metallo-dep_Lactonases"/>
</dbReference>
<dbReference type="SUPFAM" id="SSF51556">
    <property type="entry name" value="Metallo-dependent hydrolases"/>
    <property type="match status" value="1"/>
</dbReference>